<dbReference type="PRINTS" id="PR00971">
    <property type="entry name" value="RIBOSOMALS10"/>
</dbReference>
<dbReference type="SUPFAM" id="SSF54999">
    <property type="entry name" value="Ribosomal protein S10"/>
    <property type="match status" value="1"/>
</dbReference>
<dbReference type="EMBL" id="JAFCMP010000434">
    <property type="protein sequence ID" value="KAG5179920.1"/>
    <property type="molecule type" value="Genomic_DNA"/>
</dbReference>
<dbReference type="Proteomes" id="UP000664859">
    <property type="component" value="Unassembled WGS sequence"/>
</dbReference>
<dbReference type="SMART" id="SM01403">
    <property type="entry name" value="Ribosomal_S10"/>
    <property type="match status" value="1"/>
</dbReference>
<dbReference type="Gene3D" id="3.30.70.600">
    <property type="entry name" value="Ribosomal protein S10 domain"/>
    <property type="match status" value="1"/>
</dbReference>
<feature type="region of interest" description="Disordered" evidence="4">
    <location>
        <begin position="263"/>
        <end position="285"/>
    </location>
</feature>
<comment type="similarity">
    <text evidence="1">Belongs to the universal ribosomal protein uS10 family.</text>
</comment>
<dbReference type="GO" id="GO:1990904">
    <property type="term" value="C:ribonucleoprotein complex"/>
    <property type="evidence" value="ECO:0007669"/>
    <property type="project" value="UniProtKB-KW"/>
</dbReference>
<evidence type="ECO:0000256" key="2">
    <source>
        <dbReference type="ARBA" id="ARBA00022980"/>
    </source>
</evidence>
<feature type="compositionally biased region" description="Gly residues" evidence="4">
    <location>
        <begin position="264"/>
        <end position="281"/>
    </location>
</feature>
<evidence type="ECO:0000313" key="7">
    <source>
        <dbReference type="Proteomes" id="UP000664859"/>
    </source>
</evidence>
<dbReference type="GO" id="GO:0005840">
    <property type="term" value="C:ribosome"/>
    <property type="evidence" value="ECO:0007669"/>
    <property type="project" value="UniProtKB-KW"/>
</dbReference>
<dbReference type="InterPro" id="IPR036838">
    <property type="entry name" value="Ribosomal_uS10_dom_sf"/>
</dbReference>
<sequence>MLRSLGGSVTTAAAKAARLPHGACTAAASAANLSSVAAEAAKQGSARLNLVIRSYDVTALNTFLRMLPTGQGGKGMVRLPKKIKRWTVNRSPHVHSKSKETFERITHRVLIPIREPNIVTLRWITAIRDAGIHANVAFKLEVVGGGDPASDAAGRRKRDKYTLRHSLAYRRAREKELAALHAALLADARRRIDEGVTLAEADALSPRHADAAAWLAELDRWELTGTPPQPELHRVEALTARAREYAPVWLEAANELLEQHRSRIGGGGGGAGDAEAGGGSSGAAAAAEDGAAPLLSAATAALLEEWAARIDAWLAFPSRTPAWLVDRTLWRRLEAAVLELE</sequence>
<organism evidence="6 7">
    <name type="scientific">Tribonema minus</name>
    <dbReference type="NCBI Taxonomy" id="303371"/>
    <lineage>
        <taxon>Eukaryota</taxon>
        <taxon>Sar</taxon>
        <taxon>Stramenopiles</taxon>
        <taxon>Ochrophyta</taxon>
        <taxon>PX clade</taxon>
        <taxon>Xanthophyceae</taxon>
        <taxon>Tribonematales</taxon>
        <taxon>Tribonemataceae</taxon>
        <taxon>Tribonema</taxon>
    </lineage>
</organism>
<evidence type="ECO:0000313" key="6">
    <source>
        <dbReference type="EMBL" id="KAG5179920.1"/>
    </source>
</evidence>
<dbReference type="OrthoDB" id="366214at2759"/>
<name>A0A836CB74_9STRA</name>
<protein>
    <recommendedName>
        <fullName evidence="5">Small ribosomal subunit protein uS10 domain-containing protein</fullName>
    </recommendedName>
</protein>
<comment type="caution">
    <text evidence="6">The sequence shown here is derived from an EMBL/GenBank/DDBJ whole genome shotgun (WGS) entry which is preliminary data.</text>
</comment>
<evidence type="ECO:0000256" key="1">
    <source>
        <dbReference type="ARBA" id="ARBA00007102"/>
    </source>
</evidence>
<keyword evidence="3" id="KW-0687">Ribonucleoprotein</keyword>
<gene>
    <name evidence="6" type="ORF">JKP88DRAFT_200752</name>
</gene>
<evidence type="ECO:0000256" key="4">
    <source>
        <dbReference type="SAM" id="MobiDB-lite"/>
    </source>
</evidence>
<dbReference type="InterPro" id="IPR001848">
    <property type="entry name" value="Ribosomal_uS10"/>
</dbReference>
<dbReference type="InterPro" id="IPR027486">
    <property type="entry name" value="Ribosomal_uS10_dom"/>
</dbReference>
<dbReference type="Pfam" id="PF00338">
    <property type="entry name" value="Ribosomal_S10"/>
    <property type="match status" value="1"/>
</dbReference>
<dbReference type="AlphaFoldDB" id="A0A836CB74"/>
<accession>A0A836CB74</accession>
<evidence type="ECO:0000259" key="5">
    <source>
        <dbReference type="SMART" id="SM01403"/>
    </source>
</evidence>
<dbReference type="PANTHER" id="PTHR11700">
    <property type="entry name" value="30S RIBOSOMAL PROTEIN S10 FAMILY MEMBER"/>
    <property type="match status" value="1"/>
</dbReference>
<proteinExistence type="inferred from homology"/>
<keyword evidence="2" id="KW-0689">Ribosomal protein</keyword>
<keyword evidence="7" id="KW-1185">Reference proteome</keyword>
<feature type="non-terminal residue" evidence="6">
    <location>
        <position position="341"/>
    </location>
</feature>
<dbReference type="GO" id="GO:0006412">
    <property type="term" value="P:translation"/>
    <property type="evidence" value="ECO:0007669"/>
    <property type="project" value="InterPro"/>
</dbReference>
<evidence type="ECO:0000256" key="3">
    <source>
        <dbReference type="ARBA" id="ARBA00023274"/>
    </source>
</evidence>
<reference evidence="6" key="1">
    <citation type="submission" date="2021-02" db="EMBL/GenBank/DDBJ databases">
        <title>First Annotated Genome of the Yellow-green Alga Tribonema minus.</title>
        <authorList>
            <person name="Mahan K.M."/>
        </authorList>
    </citation>
    <scope>NUCLEOTIDE SEQUENCE</scope>
    <source>
        <strain evidence="6">UTEX B ZZ1240</strain>
    </source>
</reference>
<feature type="domain" description="Small ribosomal subunit protein uS10" evidence="5">
    <location>
        <begin position="49"/>
        <end position="137"/>
    </location>
</feature>
<dbReference type="GO" id="GO:0003735">
    <property type="term" value="F:structural constituent of ribosome"/>
    <property type="evidence" value="ECO:0007669"/>
    <property type="project" value="InterPro"/>
</dbReference>